<dbReference type="InterPro" id="IPR021320">
    <property type="entry name" value="DUF2905"/>
</dbReference>
<organism evidence="2 3">
    <name type="scientific">Megasphaera paucivorans</name>
    <dbReference type="NCBI Taxonomy" id="349095"/>
    <lineage>
        <taxon>Bacteria</taxon>
        <taxon>Bacillati</taxon>
        <taxon>Bacillota</taxon>
        <taxon>Negativicutes</taxon>
        <taxon>Veillonellales</taxon>
        <taxon>Veillonellaceae</taxon>
        <taxon>Megasphaera</taxon>
    </lineage>
</organism>
<evidence type="ECO:0008006" key="4">
    <source>
        <dbReference type="Google" id="ProtNLM"/>
    </source>
</evidence>
<dbReference type="STRING" id="349095.SAMN05660299_01267"/>
<evidence type="ECO:0000256" key="1">
    <source>
        <dbReference type="SAM" id="Phobius"/>
    </source>
</evidence>
<keyword evidence="3" id="KW-1185">Reference proteome</keyword>
<dbReference type="OrthoDB" id="9811610at2"/>
<sequence>MARMLIVIGILCIAAGLGWMFLDQVGLSRLLGHLPGDLNFTKGNVSFHFPVVTCIIISVILTVLLNVFFHR</sequence>
<accession>A0A1G9UUY9</accession>
<reference evidence="2 3" key="1">
    <citation type="submission" date="2016-10" db="EMBL/GenBank/DDBJ databases">
        <authorList>
            <person name="de Groot N.N."/>
        </authorList>
    </citation>
    <scope>NUCLEOTIDE SEQUENCE [LARGE SCALE GENOMIC DNA]</scope>
    <source>
        <strain evidence="2 3">DSM 16981</strain>
    </source>
</reference>
<dbReference type="PANTHER" id="PTHR36443">
    <property type="entry name" value="BSR5223 PROTEIN"/>
    <property type="match status" value="1"/>
</dbReference>
<feature type="transmembrane region" description="Helical" evidence="1">
    <location>
        <begin position="5"/>
        <end position="27"/>
    </location>
</feature>
<protein>
    <recommendedName>
        <fullName evidence="4">DUF2905 domain-containing protein</fullName>
    </recommendedName>
</protein>
<evidence type="ECO:0000313" key="3">
    <source>
        <dbReference type="Proteomes" id="UP000199309"/>
    </source>
</evidence>
<dbReference type="RefSeq" id="WP_091649494.1">
    <property type="nucleotide sequence ID" value="NZ_FNHQ01000010.1"/>
</dbReference>
<dbReference type="Pfam" id="PF11146">
    <property type="entry name" value="DUF2905"/>
    <property type="match status" value="1"/>
</dbReference>
<proteinExistence type="predicted"/>
<keyword evidence="1" id="KW-1133">Transmembrane helix</keyword>
<keyword evidence="1" id="KW-0472">Membrane</keyword>
<feature type="transmembrane region" description="Helical" evidence="1">
    <location>
        <begin position="47"/>
        <end position="69"/>
    </location>
</feature>
<dbReference type="PANTHER" id="PTHR36443:SF1">
    <property type="entry name" value="BSR5223 PROTEIN"/>
    <property type="match status" value="1"/>
</dbReference>
<name>A0A1G9UUY9_9FIRM</name>
<gene>
    <name evidence="2" type="ORF">SAMN05660299_01267</name>
</gene>
<dbReference type="Proteomes" id="UP000199309">
    <property type="component" value="Unassembled WGS sequence"/>
</dbReference>
<dbReference type="EMBL" id="FNHQ01000010">
    <property type="protein sequence ID" value="SDM63708.1"/>
    <property type="molecule type" value="Genomic_DNA"/>
</dbReference>
<keyword evidence="1" id="KW-0812">Transmembrane</keyword>
<dbReference type="AlphaFoldDB" id="A0A1G9UUY9"/>
<evidence type="ECO:0000313" key="2">
    <source>
        <dbReference type="EMBL" id="SDM63708.1"/>
    </source>
</evidence>